<dbReference type="InterPro" id="IPR027921">
    <property type="entry name" value="NOPCHAP1"/>
</dbReference>
<evidence type="ECO:0000313" key="3">
    <source>
        <dbReference type="Proteomes" id="UP000264820"/>
    </source>
</evidence>
<dbReference type="OMA" id="VCIKMEL"/>
<dbReference type="RefSeq" id="XP_019747397.1">
    <property type="nucleotide sequence ID" value="XM_019891838.1"/>
</dbReference>
<dbReference type="CTD" id="121053"/>
<proteinExistence type="predicted"/>
<dbReference type="GeneID" id="109528827"/>
<feature type="region of interest" description="Disordered" evidence="1">
    <location>
        <begin position="92"/>
        <end position="147"/>
    </location>
</feature>
<dbReference type="GO" id="GO:0000492">
    <property type="term" value="P:box C/D snoRNP assembly"/>
    <property type="evidence" value="ECO:0007669"/>
    <property type="project" value="InterPro"/>
</dbReference>
<dbReference type="Proteomes" id="UP000264820">
    <property type="component" value="Unplaced"/>
</dbReference>
<dbReference type="PANTHER" id="PTHR28674:SF1">
    <property type="entry name" value="NOP PROTEIN CHAPERONE 1"/>
    <property type="match status" value="1"/>
</dbReference>
<name>A0A3Q3DW04_HIPCM</name>
<sequence>MDKRSKSSSQDLLSCGSGGGLVEKLLLKPRDGLKTERVPRSSVMERLQNFLPQIAEANQKLKQQIEETSATHFDIEDVEAAEKIIEMDVALVELSGSDSESEEDKESSSDSEEEESNMILTERNLKLPGHKGKKESINIQVVEQPEK</sequence>
<reference evidence="2" key="2">
    <citation type="submission" date="2025-09" db="UniProtKB">
        <authorList>
            <consortium name="Ensembl"/>
        </authorList>
    </citation>
    <scope>IDENTIFICATION</scope>
</reference>
<dbReference type="OrthoDB" id="1112980at2759"/>
<dbReference type="AlphaFoldDB" id="A0A3Q3DW04"/>
<evidence type="ECO:0000256" key="1">
    <source>
        <dbReference type="SAM" id="MobiDB-lite"/>
    </source>
</evidence>
<protein>
    <submittedName>
        <fullName evidence="2">NOP protein chaperone 1</fullName>
    </submittedName>
</protein>
<dbReference type="PANTHER" id="PTHR28674">
    <property type="entry name" value="SIMILAR TO DNA SEGMENT, CHR 10, WAYNE STATE UNIVERSITY 102,-EXPRESSED"/>
    <property type="match status" value="1"/>
</dbReference>
<dbReference type="Pfam" id="PF15370">
    <property type="entry name" value="NOPCHAP1"/>
    <property type="match status" value="1"/>
</dbReference>
<dbReference type="GeneTree" id="ENSGT00940000165155"/>
<feature type="compositionally biased region" description="Acidic residues" evidence="1">
    <location>
        <begin position="99"/>
        <end position="116"/>
    </location>
</feature>
<evidence type="ECO:0000313" key="2">
    <source>
        <dbReference type="Ensembl" id="ENSHCOP00000022011.1"/>
    </source>
</evidence>
<accession>A0A3Q3DW04</accession>
<keyword evidence="3" id="KW-1185">Reference proteome</keyword>
<organism evidence="2 3">
    <name type="scientific">Hippocampus comes</name>
    <name type="common">Tiger tail seahorse</name>
    <dbReference type="NCBI Taxonomy" id="109280"/>
    <lineage>
        <taxon>Eukaryota</taxon>
        <taxon>Metazoa</taxon>
        <taxon>Chordata</taxon>
        <taxon>Craniata</taxon>
        <taxon>Vertebrata</taxon>
        <taxon>Euteleostomi</taxon>
        <taxon>Actinopterygii</taxon>
        <taxon>Neopterygii</taxon>
        <taxon>Teleostei</taxon>
        <taxon>Neoteleostei</taxon>
        <taxon>Acanthomorphata</taxon>
        <taxon>Syngnathiaria</taxon>
        <taxon>Syngnathiformes</taxon>
        <taxon>Syngnathoidei</taxon>
        <taxon>Syngnathidae</taxon>
        <taxon>Hippocampus</taxon>
    </lineage>
</organism>
<dbReference type="KEGG" id="hcq:109528827"/>
<dbReference type="STRING" id="109280.ENSHCOP00000022011"/>
<dbReference type="Ensembl" id="ENSHCOT00000002160.1">
    <property type="protein sequence ID" value="ENSHCOP00000022011.1"/>
    <property type="gene ID" value="ENSHCOG00000009328.1"/>
</dbReference>
<reference evidence="2" key="1">
    <citation type="submission" date="2025-08" db="UniProtKB">
        <authorList>
            <consortium name="Ensembl"/>
        </authorList>
    </citation>
    <scope>IDENTIFICATION</scope>
</reference>
<dbReference type="GO" id="GO:0062064">
    <property type="term" value="F:box C/D methylation guide snoRNP complex binding"/>
    <property type="evidence" value="ECO:0007669"/>
    <property type="project" value="TreeGrafter"/>
</dbReference>